<dbReference type="InParanoid" id="G0V6H9"/>
<dbReference type="Gene3D" id="1.20.1310.10">
    <property type="entry name" value="Cullin Repeats"/>
    <property type="match status" value="3"/>
</dbReference>
<dbReference type="FunFam" id="1.20.1310.10:FF:000002">
    <property type="entry name" value="cullin-3 isoform X1"/>
    <property type="match status" value="1"/>
</dbReference>
<dbReference type="Pfam" id="PF10557">
    <property type="entry name" value="Cullin_Nedd8"/>
    <property type="match status" value="1"/>
</dbReference>
<dbReference type="SUPFAM" id="SSF46785">
    <property type="entry name" value="Winged helix' DNA-binding domain"/>
    <property type="match status" value="1"/>
</dbReference>
<dbReference type="HOGENOM" id="CLU_004747_7_1_1"/>
<dbReference type="Pfam" id="PF26557">
    <property type="entry name" value="Cullin_AB"/>
    <property type="match status" value="1"/>
</dbReference>
<dbReference type="PROSITE" id="PS50069">
    <property type="entry name" value="CULLIN_2"/>
    <property type="match status" value="1"/>
</dbReference>
<dbReference type="Gene3D" id="1.10.10.10">
    <property type="entry name" value="Winged helix-like DNA-binding domain superfamily/Winged helix DNA-binding domain"/>
    <property type="match status" value="1"/>
</dbReference>
<dbReference type="OrthoDB" id="27073at2759"/>
<dbReference type="Proteomes" id="UP000001640">
    <property type="component" value="Chromosome 1"/>
</dbReference>
<dbReference type="InterPro" id="IPR036388">
    <property type="entry name" value="WH-like_DNA-bd_sf"/>
</dbReference>
<feature type="domain" description="Cullin family profile" evidence="6">
    <location>
        <begin position="394"/>
        <end position="623"/>
    </location>
</feature>
<evidence type="ECO:0000313" key="7">
    <source>
        <dbReference type="EMBL" id="CCC67072.1"/>
    </source>
</evidence>
<keyword evidence="8" id="KW-1185">Reference proteome</keyword>
<name>G0V6H9_NAUCA</name>
<dbReference type="InterPro" id="IPR001373">
    <property type="entry name" value="Cullin_N"/>
</dbReference>
<dbReference type="STRING" id="1064592.G0V6H9"/>
<dbReference type="GeneID" id="96900556"/>
<evidence type="ECO:0000256" key="3">
    <source>
        <dbReference type="ARBA" id="ARBA00022843"/>
    </source>
</evidence>
<dbReference type="InterPro" id="IPR016159">
    <property type="entry name" value="Cullin_repeat-like_dom_sf"/>
</dbReference>
<dbReference type="GO" id="GO:0031625">
    <property type="term" value="F:ubiquitin protein ligase binding"/>
    <property type="evidence" value="ECO:0007669"/>
    <property type="project" value="InterPro"/>
</dbReference>
<dbReference type="SUPFAM" id="SSF74788">
    <property type="entry name" value="Cullin repeat-like"/>
    <property type="match status" value="1"/>
</dbReference>
<dbReference type="GO" id="GO:0031463">
    <property type="term" value="C:Cul3-RING ubiquitin ligase complex"/>
    <property type="evidence" value="ECO:0007669"/>
    <property type="project" value="EnsemblFungi"/>
</dbReference>
<sequence length="759" mass="88725">MVHTKKAKILIPTRTEDVNFSFEETWGLLAKAIDAVYMERYGPFTFESIYRLVYMTVVNEKASDLYTKLKVYVGTKLESQVKDLKLDWSRGMESLKIVVDLWDSQNLAFDLISDLFLYLDKVYCKPNRYPEVFELCLQVFKDGFVLPFKIQIFNAFIETINESRRMKSINEGDAQIWHQIARMMQMLEEDYDTVFNNQFEPFFLDETEKFYDESFDPNQYPPIGCLEEVKRLKDIEYKRDLKFLDSDTTSKLTTVLEKVLIWKKLGSVLLLLVNEALKNDDFLLLQELFDLSSNEQYKQGIIDSIKKYILQDLQGKKIDATIRKKVSIAIEWVSFTIEKLDHYTNILRRLDFGMDKTENNEDVSNNSNHSKGLIPNVSVVNEVFASYLDQNKRRAPEFICFYLDSRLKWTQQKKEIQSAKEDLERCVKLFKLLSDKDLFEAFYRQQLSRRLLHQRSSIDIERWLIKRIKEEMGVFFTSKLEGMLRDIATSNDLSNNFKNAYADDIGNIEYIPQILTITSWPFSNSPALEEDIIFPSQLQQLKLDFEALYSKKYNQRSLKWDYQLSLVEIGYQFEKSYHELSMSVYGALILLLFEDRSSLTTEMIEDLTHIPKQELHNQLLHMASSPKGNILNKLPASSAISPLDIFSINESFSVPTRKYKVLTGPSMNIPSSSSSRTEPHNVIDNVEKDRIAECNAAIVRIMKQNKEMGFEELYKDAEASTAKRFALTDRIFKKSVKSLLDKEYLRKEISDSHILHYIP</sequence>
<proteinExistence type="inferred from homology"/>
<dbReference type="RefSeq" id="XP_003673458.1">
    <property type="nucleotide sequence ID" value="XM_003673410.1"/>
</dbReference>
<dbReference type="GO" id="GO:0006511">
    <property type="term" value="P:ubiquitin-dependent protein catabolic process"/>
    <property type="evidence" value="ECO:0007669"/>
    <property type="project" value="EnsemblFungi"/>
</dbReference>
<dbReference type="InterPro" id="IPR016158">
    <property type="entry name" value="Cullin_homology"/>
</dbReference>
<evidence type="ECO:0000313" key="8">
    <source>
        <dbReference type="Proteomes" id="UP000001640"/>
    </source>
</evidence>
<dbReference type="AlphaFoldDB" id="G0V6H9"/>
<evidence type="ECO:0000256" key="1">
    <source>
        <dbReference type="ARBA" id="ARBA00006019"/>
    </source>
</evidence>
<dbReference type="SMART" id="SM00182">
    <property type="entry name" value="CULLIN"/>
    <property type="match status" value="1"/>
</dbReference>
<dbReference type="InterPro" id="IPR059120">
    <property type="entry name" value="Cullin-like_AB"/>
</dbReference>
<dbReference type="PANTHER" id="PTHR11932">
    <property type="entry name" value="CULLIN"/>
    <property type="match status" value="1"/>
</dbReference>
<accession>G0V6H9</accession>
<dbReference type="KEGG" id="ncs:NCAS_0A05140"/>
<protein>
    <recommendedName>
        <fullName evidence="6">Cullin family profile domain-containing protein</fullName>
    </recommendedName>
</protein>
<keyword evidence="2" id="KW-1017">Isopeptide bond</keyword>
<dbReference type="Gene3D" id="3.30.230.130">
    <property type="entry name" value="Cullin, Chain C, Domain 2"/>
    <property type="match status" value="1"/>
</dbReference>
<dbReference type="SMART" id="SM00884">
    <property type="entry name" value="Cullin_Nedd8"/>
    <property type="match status" value="1"/>
</dbReference>
<reference key="2">
    <citation type="submission" date="2011-08" db="EMBL/GenBank/DDBJ databases">
        <title>Genome sequence of Naumovozyma castellii.</title>
        <authorList>
            <person name="Gordon J.L."/>
            <person name="Armisen D."/>
            <person name="Proux-Wera E."/>
            <person name="OhEigeartaigh S.S."/>
            <person name="Byrne K.P."/>
            <person name="Wolfe K.H."/>
        </authorList>
    </citation>
    <scope>NUCLEOTIDE SEQUENCE</scope>
    <source>
        <strain>Type strain:CBS 4309</strain>
    </source>
</reference>
<organism evidence="7 8">
    <name type="scientific">Naumovozyma castellii</name>
    <name type="common">Yeast</name>
    <name type="synonym">Saccharomyces castellii</name>
    <dbReference type="NCBI Taxonomy" id="27288"/>
    <lineage>
        <taxon>Eukaryota</taxon>
        <taxon>Fungi</taxon>
        <taxon>Dikarya</taxon>
        <taxon>Ascomycota</taxon>
        <taxon>Saccharomycotina</taxon>
        <taxon>Saccharomycetes</taxon>
        <taxon>Saccharomycetales</taxon>
        <taxon>Saccharomycetaceae</taxon>
        <taxon>Naumovozyma</taxon>
    </lineage>
</organism>
<dbReference type="InterPro" id="IPR036317">
    <property type="entry name" value="Cullin_homology_sf"/>
</dbReference>
<dbReference type="EMBL" id="HE576752">
    <property type="protein sequence ID" value="CCC67072.1"/>
    <property type="molecule type" value="Genomic_DNA"/>
</dbReference>
<dbReference type="InterPro" id="IPR019559">
    <property type="entry name" value="Cullin_neddylation_domain"/>
</dbReference>
<dbReference type="GO" id="GO:0004842">
    <property type="term" value="F:ubiquitin-protein transferase activity"/>
    <property type="evidence" value="ECO:0007669"/>
    <property type="project" value="EnsemblFungi"/>
</dbReference>
<comment type="similarity">
    <text evidence="1 4 5">Belongs to the cullin family.</text>
</comment>
<evidence type="ECO:0000256" key="2">
    <source>
        <dbReference type="ARBA" id="ARBA00022499"/>
    </source>
</evidence>
<dbReference type="OMA" id="KCINLMK"/>
<reference evidence="7 8" key="1">
    <citation type="journal article" date="2011" name="Proc. Natl. Acad. Sci. U.S.A.">
        <title>Evolutionary erosion of yeast sex chromosomes by mating-type switching accidents.</title>
        <authorList>
            <person name="Gordon J.L."/>
            <person name="Armisen D."/>
            <person name="Proux-Wera E."/>
            <person name="Oheigeartaigh S.S."/>
            <person name="Byrne K.P."/>
            <person name="Wolfe K.H."/>
        </authorList>
    </citation>
    <scope>NUCLEOTIDE SEQUENCE [LARGE SCALE GENOMIC DNA]</scope>
    <source>
        <strain evidence="8">ATCC 76901 / BCRC 22586 / CBS 4309 / NBRC 1992 / NRRL Y-12630</strain>
    </source>
</reference>
<evidence type="ECO:0000259" key="6">
    <source>
        <dbReference type="PROSITE" id="PS50069"/>
    </source>
</evidence>
<dbReference type="Pfam" id="PF00888">
    <property type="entry name" value="Cullin"/>
    <property type="match status" value="1"/>
</dbReference>
<evidence type="ECO:0000256" key="4">
    <source>
        <dbReference type="PROSITE-ProRule" id="PRU00330"/>
    </source>
</evidence>
<dbReference type="GO" id="GO:0009411">
    <property type="term" value="P:response to UV"/>
    <property type="evidence" value="ECO:0007669"/>
    <property type="project" value="EnsemblFungi"/>
</dbReference>
<gene>
    <name evidence="7" type="primary">NCAS0A05140</name>
    <name evidence="7" type="ordered locus">NCAS_0A05140</name>
</gene>
<dbReference type="eggNOG" id="KOG2166">
    <property type="taxonomic scope" value="Eukaryota"/>
</dbReference>
<evidence type="ECO:0000256" key="5">
    <source>
        <dbReference type="RuleBase" id="RU003829"/>
    </source>
</evidence>
<dbReference type="FunCoup" id="G0V6H9">
    <property type="interactions" value="861"/>
</dbReference>
<dbReference type="InterPro" id="IPR036390">
    <property type="entry name" value="WH_DNA-bd_sf"/>
</dbReference>
<dbReference type="SUPFAM" id="SSF75632">
    <property type="entry name" value="Cullin homology domain"/>
    <property type="match status" value="1"/>
</dbReference>
<dbReference type="InterPro" id="IPR045093">
    <property type="entry name" value="Cullin"/>
</dbReference>
<keyword evidence="3" id="KW-0832">Ubl conjugation</keyword>